<name>A0ABM0GMZ9_SACKO</name>
<dbReference type="InterPro" id="IPR002347">
    <property type="entry name" value="SDR_fam"/>
</dbReference>
<organism evidence="6 7">
    <name type="scientific">Saccoglossus kowalevskii</name>
    <name type="common">Acorn worm</name>
    <dbReference type="NCBI Taxonomy" id="10224"/>
    <lineage>
        <taxon>Eukaryota</taxon>
        <taxon>Metazoa</taxon>
        <taxon>Hemichordata</taxon>
        <taxon>Enteropneusta</taxon>
        <taxon>Harrimaniidae</taxon>
        <taxon>Saccoglossus</taxon>
    </lineage>
</organism>
<dbReference type="GeneID" id="100371403"/>
<dbReference type="PANTHER" id="PTHR43899">
    <property type="entry name" value="RH59310P"/>
    <property type="match status" value="1"/>
</dbReference>
<comment type="subcellular location">
    <subcellularLocation>
        <location evidence="1">Endoplasmic reticulum</location>
    </subcellularLocation>
</comment>
<dbReference type="CDD" id="cd05356">
    <property type="entry name" value="17beta-HSD1_like_SDR_c"/>
    <property type="match status" value="1"/>
</dbReference>
<reference evidence="7" key="1">
    <citation type="submission" date="2025-08" db="UniProtKB">
        <authorList>
            <consortium name="RefSeq"/>
        </authorList>
    </citation>
    <scope>IDENTIFICATION</scope>
    <source>
        <tissue evidence="7">Testes</tissue>
    </source>
</reference>
<dbReference type="PIRSF" id="PIRSF000126">
    <property type="entry name" value="11-beta-HSD1"/>
    <property type="match status" value="1"/>
</dbReference>
<dbReference type="PROSITE" id="PS00061">
    <property type="entry name" value="ADH_SHORT"/>
    <property type="match status" value="1"/>
</dbReference>
<evidence type="ECO:0000313" key="7">
    <source>
        <dbReference type="RefSeq" id="XP_002733501.1"/>
    </source>
</evidence>
<evidence type="ECO:0000256" key="1">
    <source>
        <dbReference type="ARBA" id="ARBA00004240"/>
    </source>
</evidence>
<proteinExistence type="inferred from homology"/>
<dbReference type="Gene3D" id="3.40.50.720">
    <property type="entry name" value="NAD(P)-binding Rossmann-like Domain"/>
    <property type="match status" value="1"/>
</dbReference>
<dbReference type="InterPro" id="IPR036291">
    <property type="entry name" value="NAD(P)-bd_dom_sf"/>
</dbReference>
<sequence length="318" mass="35268">MMEPIYNTILRVIGAVTVGYISFNLLSNILRSIKVYFLSGPLGLATDLRKLGQWAVVTGATDGIGKAYAKQLAAKGINIVLISRTLTKLQSVAMEIESEYKVKTKVIAVNFFQGVEIYQEIKEGLDGLEIGTLVNNVGTSSLPDCFLDIPNLDKHIPEILNCNVLSCTMMTKLVLPQMVKRSKGAVINIASVAGYQPNPFSVVYSSTKAYVDFFSRGLHEEYSSKGIFVQSVLTFFVATKLSGIDKSETSFFVPLPEDFTKSALGTVGLQSRTHGYFSHALQVWLVNLLPRWYITHLTEKMFMDMKNKALKEIAQKKE</sequence>
<keyword evidence="5" id="KW-0472">Membrane</keyword>
<evidence type="ECO:0000256" key="5">
    <source>
        <dbReference type="SAM" id="Phobius"/>
    </source>
</evidence>
<dbReference type="PRINTS" id="PR00080">
    <property type="entry name" value="SDRFAMILY"/>
</dbReference>
<keyword evidence="5" id="KW-1133">Transmembrane helix</keyword>
<dbReference type="Proteomes" id="UP000694865">
    <property type="component" value="Unplaced"/>
</dbReference>
<protein>
    <submittedName>
        <fullName evidence="7">Estradiol 17-beta-dehydrogenase 12-like</fullName>
    </submittedName>
</protein>
<keyword evidence="5" id="KW-0812">Transmembrane</keyword>
<dbReference type="PRINTS" id="PR00081">
    <property type="entry name" value="GDHRDH"/>
</dbReference>
<feature type="transmembrane region" description="Helical" evidence="5">
    <location>
        <begin position="6"/>
        <end position="26"/>
    </location>
</feature>
<evidence type="ECO:0000313" key="6">
    <source>
        <dbReference type="Proteomes" id="UP000694865"/>
    </source>
</evidence>
<gene>
    <name evidence="7" type="primary">LOC100371403</name>
</gene>
<accession>A0ABM0GMZ9</accession>
<dbReference type="Pfam" id="PF00106">
    <property type="entry name" value="adh_short"/>
    <property type="match status" value="1"/>
</dbReference>
<dbReference type="SUPFAM" id="SSF51735">
    <property type="entry name" value="NAD(P)-binding Rossmann-fold domains"/>
    <property type="match status" value="1"/>
</dbReference>
<dbReference type="RefSeq" id="XP_002733501.1">
    <property type="nucleotide sequence ID" value="XM_002733455.2"/>
</dbReference>
<evidence type="ECO:0000256" key="3">
    <source>
        <dbReference type="ARBA" id="ARBA00023002"/>
    </source>
</evidence>
<comment type="similarity">
    <text evidence="2 4">Belongs to the short-chain dehydrogenases/reductases (SDR) family.</text>
</comment>
<keyword evidence="3" id="KW-0560">Oxidoreductase</keyword>
<evidence type="ECO:0000256" key="2">
    <source>
        <dbReference type="ARBA" id="ARBA00006484"/>
    </source>
</evidence>
<dbReference type="InterPro" id="IPR020904">
    <property type="entry name" value="Sc_DH/Rdtase_CS"/>
</dbReference>
<keyword evidence="6" id="KW-1185">Reference proteome</keyword>
<dbReference type="InterPro" id="IPR051019">
    <property type="entry name" value="VLCFA-Steroid_DH"/>
</dbReference>
<dbReference type="PANTHER" id="PTHR43899:SF13">
    <property type="entry name" value="RH59310P"/>
    <property type="match status" value="1"/>
</dbReference>
<evidence type="ECO:0000256" key="4">
    <source>
        <dbReference type="RuleBase" id="RU000363"/>
    </source>
</evidence>